<evidence type="ECO:0000313" key="2">
    <source>
        <dbReference type="EMBL" id="MBP2028869.1"/>
    </source>
</evidence>
<dbReference type="Pfam" id="PF02498">
    <property type="entry name" value="Bro-N"/>
    <property type="match status" value="1"/>
</dbReference>
<sequence length="221" mass="25334">MELKIFKNKEFGEVRSMMINSEPWFVGKDVAEALGYSNSRKAISDHVDEEDKGVTIRDTLGGDQSITILNESGLYALILSSKLPKAKVFKRWITSEVLPSIRKTGSYSISKRQPSLSEVVRFLSLIKEVMVDQNCPDRSVAITMRHLCQQLDIDLPEEFIKFTNLEERFLQFLYTDELASGMSSGDAVQVFLGRKLREIPEQDYQRLKSIYHETSLKEGWE</sequence>
<organism evidence="2 3">
    <name type="scientific">Acetoanaerobium pronyense</name>
    <dbReference type="NCBI Taxonomy" id="1482736"/>
    <lineage>
        <taxon>Bacteria</taxon>
        <taxon>Bacillati</taxon>
        <taxon>Bacillota</taxon>
        <taxon>Clostridia</taxon>
        <taxon>Peptostreptococcales</taxon>
        <taxon>Filifactoraceae</taxon>
        <taxon>Acetoanaerobium</taxon>
    </lineage>
</organism>
<keyword evidence="3" id="KW-1185">Reference proteome</keyword>
<dbReference type="SMART" id="SM01040">
    <property type="entry name" value="Bro-N"/>
    <property type="match status" value="1"/>
</dbReference>
<gene>
    <name evidence="2" type="ORF">J2Z35_002707</name>
</gene>
<dbReference type="RefSeq" id="WP_209661927.1">
    <property type="nucleotide sequence ID" value="NZ_JAGGLI010000044.1"/>
</dbReference>
<dbReference type="PANTHER" id="PTHR36180">
    <property type="entry name" value="DNA-BINDING PROTEIN-RELATED-RELATED"/>
    <property type="match status" value="1"/>
</dbReference>
<proteinExistence type="predicted"/>
<dbReference type="PANTHER" id="PTHR36180:SF2">
    <property type="entry name" value="BRO FAMILY PROTEIN"/>
    <property type="match status" value="1"/>
</dbReference>
<comment type="caution">
    <text evidence="2">The sequence shown here is derived from an EMBL/GenBank/DDBJ whole genome shotgun (WGS) entry which is preliminary data.</text>
</comment>
<evidence type="ECO:0000259" key="1">
    <source>
        <dbReference type="PROSITE" id="PS51750"/>
    </source>
</evidence>
<dbReference type="InterPro" id="IPR003497">
    <property type="entry name" value="BRO_N_domain"/>
</dbReference>
<name>A0ABS4KM68_9FIRM</name>
<reference evidence="2 3" key="1">
    <citation type="submission" date="2021-03" db="EMBL/GenBank/DDBJ databases">
        <title>Genomic Encyclopedia of Type Strains, Phase IV (KMG-IV): sequencing the most valuable type-strain genomes for metagenomic binning, comparative biology and taxonomic classification.</title>
        <authorList>
            <person name="Goeker M."/>
        </authorList>
    </citation>
    <scope>NUCLEOTIDE SEQUENCE [LARGE SCALE GENOMIC DNA]</scope>
    <source>
        <strain evidence="2 3">DSM 27512</strain>
    </source>
</reference>
<dbReference type="EMBL" id="JAGGLI010000044">
    <property type="protein sequence ID" value="MBP2028869.1"/>
    <property type="molecule type" value="Genomic_DNA"/>
</dbReference>
<dbReference type="PROSITE" id="PS51750">
    <property type="entry name" value="BRO_N"/>
    <property type="match status" value="1"/>
</dbReference>
<accession>A0ABS4KM68</accession>
<evidence type="ECO:0000313" key="3">
    <source>
        <dbReference type="Proteomes" id="UP001314903"/>
    </source>
</evidence>
<protein>
    <submittedName>
        <fullName evidence="2">Prophage antirepressor-like protein</fullName>
    </submittedName>
</protein>
<dbReference type="Proteomes" id="UP001314903">
    <property type="component" value="Unassembled WGS sequence"/>
</dbReference>
<feature type="domain" description="Bro-N" evidence="1">
    <location>
        <begin position="1"/>
        <end position="105"/>
    </location>
</feature>